<keyword evidence="7" id="KW-0540">Nuclease</keyword>
<accession>A0ABV9CG82</accession>
<dbReference type="PANTHER" id="PTHR21445">
    <property type="entry name" value="ENDONUCLEASE IV ENDODEOXYRIBONUCLEASE IV"/>
    <property type="match status" value="1"/>
</dbReference>
<evidence type="ECO:0000256" key="7">
    <source>
        <dbReference type="HAMAP-Rule" id="MF_00152"/>
    </source>
</evidence>
<feature type="domain" description="Xylose isomerase-like TIM barrel" evidence="8">
    <location>
        <begin position="22"/>
        <end position="276"/>
    </location>
</feature>
<dbReference type="CDD" id="cd00019">
    <property type="entry name" value="AP2Ec"/>
    <property type="match status" value="1"/>
</dbReference>
<dbReference type="PROSITE" id="PS00731">
    <property type="entry name" value="AP_NUCLEASE_F2_3"/>
    <property type="match status" value="1"/>
</dbReference>
<dbReference type="RefSeq" id="WP_380840952.1">
    <property type="nucleotide sequence ID" value="NZ_JBHSFP010000009.1"/>
</dbReference>
<feature type="binding site" evidence="7">
    <location>
        <position position="226"/>
    </location>
    <ligand>
        <name>Zn(2+)</name>
        <dbReference type="ChEBI" id="CHEBI:29105"/>
        <label>3</label>
    </ligand>
</feature>
<dbReference type="SMART" id="SM00518">
    <property type="entry name" value="AP2Ec"/>
    <property type="match status" value="1"/>
</dbReference>
<feature type="binding site" evidence="7">
    <location>
        <position position="180"/>
    </location>
    <ligand>
        <name>Zn(2+)</name>
        <dbReference type="ChEBI" id="CHEBI:29105"/>
        <label>3</label>
    </ligand>
</feature>
<dbReference type="Gene3D" id="3.20.20.150">
    <property type="entry name" value="Divalent-metal-dependent TIM barrel enzymes"/>
    <property type="match status" value="1"/>
</dbReference>
<keyword evidence="7" id="KW-0255">Endonuclease</keyword>
<protein>
    <recommendedName>
        <fullName evidence="7">Probable endonuclease 4</fullName>
        <ecNumber evidence="7">3.1.21.2</ecNumber>
    </recommendedName>
    <alternativeName>
        <fullName evidence="7">Endodeoxyribonuclease IV</fullName>
    </alternativeName>
    <alternativeName>
        <fullName evidence="7">Endonuclease IV</fullName>
    </alternativeName>
</protein>
<comment type="cofactor">
    <cofactor evidence="7">
        <name>Zn(2+)</name>
        <dbReference type="ChEBI" id="CHEBI:29105"/>
    </cofactor>
    <text evidence="7">Binds 3 Zn(2+) ions.</text>
</comment>
<sequence length="287" mass="29981">MTATSLIGGHALVAGGLATGGLRYAADIEAEIIQVFVTNPRGWAMVAGKPSEDTALRESGVPVFIHTPYLVNMGSPSADTLEKSTESVRHALRRGAEIGALGVVVHTGSAVSQSRDDALRQLHEHLLPLLDEIPEDGPDLLLEPMAGQGQMLCATVQDLGPYLAALDHHPRANVCLDTCHAFAAGHDLAAPGGVGVMLDALHAVAPGRLKLVHANDSKDVCGSKRDRHENIGAGHIGAGPFADLLRHPVAAGVPLCIETPGKSEGHREDIRLLKKLRDSAEVTAATG</sequence>
<dbReference type="Proteomes" id="UP001596004">
    <property type="component" value="Unassembled WGS sequence"/>
</dbReference>
<comment type="caution">
    <text evidence="9">The sequence shown here is derived from an EMBL/GenBank/DDBJ whole genome shotgun (WGS) entry which is preliminary data.</text>
</comment>
<keyword evidence="5 7" id="KW-0862">Zinc</keyword>
<dbReference type="HAMAP" id="MF_00152">
    <property type="entry name" value="Nfo"/>
    <property type="match status" value="1"/>
</dbReference>
<organism evidence="9 10">
    <name type="scientific">Sphaerisporangium dianthi</name>
    <dbReference type="NCBI Taxonomy" id="1436120"/>
    <lineage>
        <taxon>Bacteria</taxon>
        <taxon>Bacillati</taxon>
        <taxon>Actinomycetota</taxon>
        <taxon>Actinomycetes</taxon>
        <taxon>Streptosporangiales</taxon>
        <taxon>Streptosporangiaceae</taxon>
        <taxon>Sphaerisporangium</taxon>
    </lineage>
</organism>
<evidence type="ECO:0000256" key="4">
    <source>
        <dbReference type="ARBA" id="ARBA00022801"/>
    </source>
</evidence>
<dbReference type="NCBIfam" id="TIGR00587">
    <property type="entry name" value="nfo"/>
    <property type="match status" value="1"/>
</dbReference>
<feature type="binding site" evidence="7">
    <location>
        <position position="258"/>
    </location>
    <ligand>
        <name>Zn(2+)</name>
        <dbReference type="ChEBI" id="CHEBI:29105"/>
        <label>2</label>
    </ligand>
</feature>
<evidence type="ECO:0000313" key="9">
    <source>
        <dbReference type="EMBL" id="MFC4532194.1"/>
    </source>
</evidence>
<dbReference type="EMBL" id="JBHSFP010000009">
    <property type="protein sequence ID" value="MFC4532194.1"/>
    <property type="molecule type" value="Genomic_DNA"/>
</dbReference>
<dbReference type="PANTHER" id="PTHR21445:SF0">
    <property type="entry name" value="APURINIC-APYRIMIDINIC ENDONUCLEASE"/>
    <property type="match status" value="1"/>
</dbReference>
<feature type="binding site" evidence="7">
    <location>
        <position position="66"/>
    </location>
    <ligand>
        <name>Zn(2+)</name>
        <dbReference type="ChEBI" id="CHEBI:29105"/>
        <label>1</label>
    </ligand>
</feature>
<dbReference type="Pfam" id="PF01261">
    <property type="entry name" value="AP_endonuc_2"/>
    <property type="match status" value="1"/>
</dbReference>
<evidence type="ECO:0000256" key="3">
    <source>
        <dbReference type="ARBA" id="ARBA00022763"/>
    </source>
</evidence>
<keyword evidence="3 7" id="KW-0227">DNA damage</keyword>
<keyword evidence="2 7" id="KW-0479">Metal-binding</keyword>
<feature type="binding site" evidence="7">
    <location>
        <position position="177"/>
    </location>
    <ligand>
        <name>Zn(2+)</name>
        <dbReference type="ChEBI" id="CHEBI:29105"/>
        <label>2</label>
    </ligand>
</feature>
<dbReference type="PROSITE" id="PS51432">
    <property type="entry name" value="AP_NUCLEASE_F2_4"/>
    <property type="match status" value="1"/>
</dbReference>
<dbReference type="EC" id="3.1.21.2" evidence="7"/>
<evidence type="ECO:0000313" key="10">
    <source>
        <dbReference type="Proteomes" id="UP001596004"/>
    </source>
</evidence>
<comment type="catalytic activity">
    <reaction evidence="7">
        <text>Endonucleolytic cleavage to 5'-phosphooligonucleotide end-products.</text>
        <dbReference type="EC" id="3.1.21.2"/>
    </reaction>
</comment>
<feature type="binding site" evidence="7">
    <location>
        <position position="143"/>
    </location>
    <ligand>
        <name>Zn(2+)</name>
        <dbReference type="ChEBI" id="CHEBI:29105"/>
        <label>2</label>
    </ligand>
</feature>
<evidence type="ECO:0000256" key="6">
    <source>
        <dbReference type="ARBA" id="ARBA00023204"/>
    </source>
</evidence>
<comment type="function">
    <text evidence="7">Endonuclease IV plays a role in DNA repair. It cleaves phosphodiester bonds at apurinic or apyrimidinic (AP) sites, generating a 3'-hydroxyl group and a 5'-terminal sugar phosphate.</text>
</comment>
<comment type="similarity">
    <text evidence="1 7">Belongs to the AP endonuclease 2 family.</text>
</comment>
<dbReference type="InterPro" id="IPR018246">
    <property type="entry name" value="AP_endonuc_F2_Zn_BS"/>
</dbReference>
<keyword evidence="4 7" id="KW-0378">Hydrolase</keyword>
<dbReference type="GO" id="GO:0008833">
    <property type="term" value="F:deoxyribonuclease IV (phage-T4-induced) activity"/>
    <property type="evidence" value="ECO:0007669"/>
    <property type="project" value="UniProtKB-EC"/>
</dbReference>
<feature type="binding site" evidence="7">
    <location>
        <position position="106"/>
    </location>
    <ligand>
        <name>Zn(2+)</name>
        <dbReference type="ChEBI" id="CHEBI:29105"/>
        <label>1</label>
    </ligand>
</feature>
<evidence type="ECO:0000259" key="8">
    <source>
        <dbReference type="Pfam" id="PF01261"/>
    </source>
</evidence>
<dbReference type="InterPro" id="IPR001719">
    <property type="entry name" value="AP_endonuc_2"/>
</dbReference>
<name>A0ABV9CG82_9ACTN</name>
<feature type="binding site" evidence="7">
    <location>
        <position position="143"/>
    </location>
    <ligand>
        <name>Zn(2+)</name>
        <dbReference type="ChEBI" id="CHEBI:29105"/>
        <label>1</label>
    </ligand>
</feature>
<feature type="binding site" evidence="7">
    <location>
        <position position="228"/>
    </location>
    <ligand>
        <name>Zn(2+)</name>
        <dbReference type="ChEBI" id="CHEBI:29105"/>
        <label>3</label>
    </ligand>
</feature>
<proteinExistence type="inferred from homology"/>
<evidence type="ECO:0000256" key="5">
    <source>
        <dbReference type="ARBA" id="ARBA00022833"/>
    </source>
</evidence>
<evidence type="ECO:0000256" key="2">
    <source>
        <dbReference type="ARBA" id="ARBA00022723"/>
    </source>
</evidence>
<gene>
    <name evidence="7" type="primary">nfo</name>
    <name evidence="9" type="ORF">ACFO60_15590</name>
</gene>
<reference evidence="10" key="1">
    <citation type="journal article" date="2019" name="Int. J. Syst. Evol. Microbiol.">
        <title>The Global Catalogue of Microorganisms (GCM) 10K type strain sequencing project: providing services to taxonomists for standard genome sequencing and annotation.</title>
        <authorList>
            <consortium name="The Broad Institute Genomics Platform"/>
            <consortium name="The Broad Institute Genome Sequencing Center for Infectious Disease"/>
            <person name="Wu L."/>
            <person name="Ma J."/>
        </authorList>
    </citation>
    <scope>NUCLEOTIDE SEQUENCE [LARGE SCALE GENOMIC DNA]</scope>
    <source>
        <strain evidence="10">CGMCC 4.7132</strain>
    </source>
</reference>
<keyword evidence="6 7" id="KW-0234">DNA repair</keyword>
<evidence type="ECO:0000256" key="1">
    <source>
        <dbReference type="ARBA" id="ARBA00005340"/>
    </source>
</evidence>
<dbReference type="InterPro" id="IPR013022">
    <property type="entry name" value="Xyl_isomerase-like_TIM-brl"/>
</dbReference>
<dbReference type="InterPro" id="IPR036237">
    <property type="entry name" value="Xyl_isomerase-like_sf"/>
</dbReference>
<dbReference type="SUPFAM" id="SSF51658">
    <property type="entry name" value="Xylose isomerase-like"/>
    <property type="match status" value="1"/>
</dbReference>
<keyword evidence="10" id="KW-1185">Reference proteome</keyword>
<feature type="binding site" evidence="7">
    <location>
        <position position="213"/>
    </location>
    <ligand>
        <name>Zn(2+)</name>
        <dbReference type="ChEBI" id="CHEBI:29105"/>
        <label>2</label>
    </ligand>
</feature>